<sequence>MSPLISRMRSSSMTKAETSPGTGQHTSSKPIDINRTQSMKDHNSGSPGPAQRPRTINLGGKHPPSKHKSHQTPASTLDSPKTPRVTHIGLDSVRMVKDAVLSRIRTYSEKSVNVPSEYSLDDDNTGNSIGSSYGSVHQTPSQGSGQIEGKVDALEGLSMCDTMSAFSCQSLTNIPESLRRQLSMRSGNAEILKQIHQNDTITKASYTSGIDVVPELEADAFENQAYLDSIASQASSKPLLRKLNSMVDKPGVDQSTLDDPNNWTQSLPDLENSAYVDSIQSTSSGKALLARTGVALSLDGISRWIPPVNVITRETYVRQDSTLPEKQRYLKNLVVISCSQMFIYTAFSSLRNLQSSINHEGGLGLTSLACLYACFFMGCIFATAIVQRLMPKTTIILTVVANIIYSCANFYPSYYTLLPASCILGFFLANMWTASGSYILTIATSYASLSGKSLPNVLTRFNGIFFLFFQNSQIIGGLIASTVMGNNKAITDEYILVGSGNSTNNTGFYGNSSRVHGDDLQLMNPKNLCGSKYCHDKAIDTARVAMAPHTLYMLLGIYIGCGLLALFLTAVFLDRLSDIFTRTDTTIKQQIGAVFKFFGRKKALLLMPMMFYTLLQFSFFYGEVTKAFVTCPLGVHMVGYFMTVFASMASISAYISGKLSRYTGRLPMFALAALVHVCLMVLMLLWQPRSGSMAMIFMIAAIWGSVEGIWQTQLQSFLGLLFARQKESAFAGCKMMQSLASTISFMYAPYTCTATKIYIVLAILALAMALYCVLELHLRAEKRAENEKDTVEQKKAALV</sequence>
<evidence type="ECO:0000256" key="1">
    <source>
        <dbReference type="ARBA" id="ARBA00004141"/>
    </source>
</evidence>
<evidence type="ECO:0000256" key="6">
    <source>
        <dbReference type="SAM" id="MobiDB-lite"/>
    </source>
</evidence>
<evidence type="ECO:0000256" key="5">
    <source>
        <dbReference type="ARBA" id="ARBA00023136"/>
    </source>
</evidence>
<keyword evidence="4 7" id="KW-1133">Transmembrane helix</keyword>
<evidence type="ECO:0000256" key="2">
    <source>
        <dbReference type="ARBA" id="ARBA00009172"/>
    </source>
</evidence>
<dbReference type="PANTHER" id="PTHR19444">
    <property type="entry name" value="UNC-93 RELATED"/>
    <property type="match status" value="1"/>
</dbReference>
<feature type="transmembrane region" description="Helical" evidence="7">
    <location>
        <begin position="603"/>
        <end position="621"/>
    </location>
</feature>
<name>A0A8S4NBA0_OWEFU</name>
<dbReference type="Proteomes" id="UP000749559">
    <property type="component" value="Unassembled WGS sequence"/>
</dbReference>
<feature type="transmembrane region" description="Helical" evidence="7">
    <location>
        <begin position="551"/>
        <end position="573"/>
    </location>
</feature>
<keyword evidence="5 7" id="KW-0472">Membrane</keyword>
<dbReference type="PANTHER" id="PTHR19444:SF13">
    <property type="entry name" value="PROTEIN UNC-93 HOMOLOG A"/>
    <property type="match status" value="1"/>
</dbReference>
<organism evidence="8 9">
    <name type="scientific">Owenia fusiformis</name>
    <name type="common">Polychaete worm</name>
    <dbReference type="NCBI Taxonomy" id="6347"/>
    <lineage>
        <taxon>Eukaryota</taxon>
        <taxon>Metazoa</taxon>
        <taxon>Spiralia</taxon>
        <taxon>Lophotrochozoa</taxon>
        <taxon>Annelida</taxon>
        <taxon>Polychaeta</taxon>
        <taxon>Sedentaria</taxon>
        <taxon>Canalipalpata</taxon>
        <taxon>Sabellida</taxon>
        <taxon>Oweniida</taxon>
        <taxon>Oweniidae</taxon>
        <taxon>Owenia</taxon>
    </lineage>
</organism>
<evidence type="ECO:0000256" key="3">
    <source>
        <dbReference type="ARBA" id="ARBA00022692"/>
    </source>
</evidence>
<proteinExistence type="inferred from homology"/>
<feature type="transmembrane region" description="Helical" evidence="7">
    <location>
        <begin position="461"/>
        <end position="484"/>
    </location>
</feature>
<dbReference type="Gene3D" id="1.20.1250.20">
    <property type="entry name" value="MFS general substrate transporter like domains"/>
    <property type="match status" value="2"/>
</dbReference>
<dbReference type="SUPFAM" id="SSF103473">
    <property type="entry name" value="MFS general substrate transporter"/>
    <property type="match status" value="1"/>
</dbReference>
<feature type="transmembrane region" description="Helical" evidence="7">
    <location>
        <begin position="362"/>
        <end position="386"/>
    </location>
</feature>
<comment type="caution">
    <text evidence="8">The sequence shown here is derived from an EMBL/GenBank/DDBJ whole genome shotgun (WGS) entry which is preliminary data.</text>
</comment>
<keyword evidence="9" id="KW-1185">Reference proteome</keyword>
<protein>
    <recommendedName>
        <fullName evidence="10">UNC93-like protein</fullName>
    </recommendedName>
</protein>
<dbReference type="EMBL" id="CAIIXF020000003">
    <property type="protein sequence ID" value="CAH1778776.1"/>
    <property type="molecule type" value="Genomic_DNA"/>
</dbReference>
<dbReference type="GO" id="GO:0016020">
    <property type="term" value="C:membrane"/>
    <property type="evidence" value="ECO:0007669"/>
    <property type="project" value="UniProtKB-SubCell"/>
</dbReference>
<feature type="transmembrane region" description="Helical" evidence="7">
    <location>
        <begin position="692"/>
        <end position="710"/>
    </location>
</feature>
<feature type="compositionally biased region" description="Polar residues" evidence="6">
    <location>
        <begin position="8"/>
        <end position="37"/>
    </location>
</feature>
<feature type="transmembrane region" description="Helical" evidence="7">
    <location>
        <begin position="417"/>
        <end position="440"/>
    </location>
</feature>
<feature type="transmembrane region" description="Helical" evidence="7">
    <location>
        <begin position="756"/>
        <end position="774"/>
    </location>
</feature>
<evidence type="ECO:0000256" key="7">
    <source>
        <dbReference type="SAM" id="Phobius"/>
    </source>
</evidence>
<dbReference type="InterPro" id="IPR036259">
    <property type="entry name" value="MFS_trans_sf"/>
</dbReference>
<feature type="transmembrane region" description="Helical" evidence="7">
    <location>
        <begin position="633"/>
        <end position="654"/>
    </location>
</feature>
<dbReference type="AlphaFoldDB" id="A0A8S4NBA0"/>
<keyword evidence="3 7" id="KW-0812">Transmembrane</keyword>
<feature type="region of interest" description="Disordered" evidence="6">
    <location>
        <begin position="111"/>
        <end position="146"/>
    </location>
</feature>
<evidence type="ECO:0000313" key="9">
    <source>
        <dbReference type="Proteomes" id="UP000749559"/>
    </source>
</evidence>
<dbReference type="OrthoDB" id="78663at2759"/>
<accession>A0A8S4NBA0</accession>
<gene>
    <name evidence="8" type="ORF">OFUS_LOCUS5645</name>
</gene>
<dbReference type="Pfam" id="PF05978">
    <property type="entry name" value="UNC-93"/>
    <property type="match status" value="1"/>
</dbReference>
<feature type="transmembrane region" description="Helical" evidence="7">
    <location>
        <begin position="666"/>
        <end position="686"/>
    </location>
</feature>
<reference evidence="8" key="1">
    <citation type="submission" date="2022-03" db="EMBL/GenBank/DDBJ databases">
        <authorList>
            <person name="Martin C."/>
        </authorList>
    </citation>
    <scope>NUCLEOTIDE SEQUENCE</scope>
</reference>
<dbReference type="InterPro" id="IPR051951">
    <property type="entry name" value="UNC-93_regulatory"/>
</dbReference>
<feature type="transmembrane region" description="Helical" evidence="7">
    <location>
        <begin position="329"/>
        <end position="350"/>
    </location>
</feature>
<comment type="similarity">
    <text evidence="2">Belongs to the unc-93 family.</text>
</comment>
<feature type="transmembrane region" description="Helical" evidence="7">
    <location>
        <begin position="393"/>
        <end position="411"/>
    </location>
</feature>
<evidence type="ECO:0000313" key="8">
    <source>
        <dbReference type="EMBL" id="CAH1778776.1"/>
    </source>
</evidence>
<evidence type="ECO:0000256" key="4">
    <source>
        <dbReference type="ARBA" id="ARBA00022989"/>
    </source>
</evidence>
<evidence type="ECO:0008006" key="10">
    <source>
        <dbReference type="Google" id="ProtNLM"/>
    </source>
</evidence>
<comment type="subcellular location">
    <subcellularLocation>
        <location evidence="1">Membrane</location>
        <topology evidence="1">Multi-pass membrane protein</topology>
    </subcellularLocation>
</comment>
<feature type="compositionally biased region" description="Polar residues" evidence="6">
    <location>
        <begin position="125"/>
        <end position="145"/>
    </location>
</feature>
<feature type="region of interest" description="Disordered" evidence="6">
    <location>
        <begin position="1"/>
        <end position="85"/>
    </location>
</feature>
<dbReference type="InterPro" id="IPR010291">
    <property type="entry name" value="Ion_channel_UNC-93"/>
</dbReference>